<evidence type="ECO:0000259" key="6">
    <source>
        <dbReference type="PROSITE" id="PS51782"/>
    </source>
</evidence>
<keyword evidence="1" id="KW-0147">Chitin-binding</keyword>
<protein>
    <submittedName>
        <fullName evidence="7">LysM domain-containing protein</fullName>
    </submittedName>
</protein>
<feature type="region of interest" description="Disordered" evidence="4">
    <location>
        <begin position="438"/>
        <end position="460"/>
    </location>
</feature>
<comment type="caution">
    <text evidence="7">The sequence shown here is derived from an EMBL/GenBank/DDBJ whole genome shotgun (WGS) entry which is preliminary data.</text>
</comment>
<sequence>MLLLLLMAWLHAGAKAVTLWPSPGAIPTTVPAACRAVLTQNITCDTPELVTAQEASGGAALIGESAVEYCTPKCYNSLKTFQTNVDARCGSTLYNLWINSTLQQSGMQLADGLVWAYNLSCLTDSSGFCLVSLYAGNETACSDCTLKYLATLLSSDYGRAKVKPDEFSSLLSSCSVDPTKYPYSYTQIPTATLTSSSSTSTTSGAAATCTGSTYTVGSGDTCQSISSSQGVGTDRMITLNQLDYNCSMLQTGEELCMPDKCTTYVPQSNMTCDEVIAQAGGGFSTIQLISWNPTIHSNCDNLDVMIGRSLCVSPPGAATFSVSTAIPKPTTSQGLNSSLFVSWQPGPAPTAAPNFTTSWYTPTVPATLSTANVTFNDTVSSLAAQRTTYCWLQDDDWENGFYPDLLPQGCQALVTSYCLADVNAPVPTSPARIPAVCTPDRSDYDDSPDPTTTAAAATPTPFQPGMISGCQNFYKVQSGDTCQAIADEFHIDLTYFYGWNPDVGSSCQALFLGYYVCVSA</sequence>
<feature type="chain" id="PRO_5046460024" evidence="5">
    <location>
        <begin position="17"/>
        <end position="520"/>
    </location>
</feature>
<evidence type="ECO:0000313" key="8">
    <source>
        <dbReference type="Proteomes" id="UP001408356"/>
    </source>
</evidence>
<keyword evidence="2" id="KW-0843">Virulence</keyword>
<dbReference type="PANTHER" id="PTHR34997:SF1">
    <property type="entry name" value="PEPTIDOGLYCAN-BINDING LYSIN DOMAIN"/>
    <property type="match status" value="1"/>
</dbReference>
<proteinExistence type="inferred from homology"/>
<keyword evidence="5" id="KW-0732">Signal</keyword>
<evidence type="ECO:0000313" key="7">
    <source>
        <dbReference type="EMBL" id="KAK9422563.1"/>
    </source>
</evidence>
<feature type="compositionally biased region" description="Low complexity" evidence="4">
    <location>
        <begin position="449"/>
        <end position="460"/>
    </location>
</feature>
<dbReference type="InterPro" id="IPR052210">
    <property type="entry name" value="LysM1-like"/>
</dbReference>
<evidence type="ECO:0000256" key="4">
    <source>
        <dbReference type="SAM" id="MobiDB-lite"/>
    </source>
</evidence>
<reference evidence="7 8" key="1">
    <citation type="journal article" date="2024" name="J. Plant Pathol.">
        <title>Sequence and assembly of the genome of Seiridium unicorne, isolate CBS 538.82, causal agent of cypress canker disease.</title>
        <authorList>
            <person name="Scali E."/>
            <person name="Rocca G.D."/>
            <person name="Danti R."/>
            <person name="Garbelotto M."/>
            <person name="Barberini S."/>
            <person name="Baroncelli R."/>
            <person name="Emiliani G."/>
        </authorList>
    </citation>
    <scope>NUCLEOTIDE SEQUENCE [LARGE SCALE GENOMIC DNA]</scope>
    <source>
        <strain evidence="7 8">BM-138-508</strain>
    </source>
</reference>
<evidence type="ECO:0000256" key="5">
    <source>
        <dbReference type="SAM" id="SignalP"/>
    </source>
</evidence>
<dbReference type="Proteomes" id="UP001408356">
    <property type="component" value="Unassembled WGS sequence"/>
</dbReference>
<dbReference type="EMBL" id="JARVKF010000112">
    <property type="protein sequence ID" value="KAK9422563.1"/>
    <property type="molecule type" value="Genomic_DNA"/>
</dbReference>
<evidence type="ECO:0000256" key="2">
    <source>
        <dbReference type="ARBA" id="ARBA00023026"/>
    </source>
</evidence>
<dbReference type="InterPro" id="IPR036779">
    <property type="entry name" value="LysM_dom_sf"/>
</dbReference>
<feature type="domain" description="LysM" evidence="6">
    <location>
        <begin position="212"/>
        <end position="257"/>
    </location>
</feature>
<dbReference type="CDD" id="cd00118">
    <property type="entry name" value="LysM"/>
    <property type="match status" value="2"/>
</dbReference>
<keyword evidence="8" id="KW-1185">Reference proteome</keyword>
<dbReference type="PANTHER" id="PTHR34997">
    <property type="entry name" value="AM15"/>
    <property type="match status" value="1"/>
</dbReference>
<evidence type="ECO:0000256" key="1">
    <source>
        <dbReference type="ARBA" id="ARBA00022669"/>
    </source>
</evidence>
<name>A0ABR2V7E6_9PEZI</name>
<dbReference type="SUPFAM" id="SSF54106">
    <property type="entry name" value="LysM domain"/>
    <property type="match status" value="2"/>
</dbReference>
<organism evidence="7 8">
    <name type="scientific">Seiridium unicorne</name>
    <dbReference type="NCBI Taxonomy" id="138068"/>
    <lineage>
        <taxon>Eukaryota</taxon>
        <taxon>Fungi</taxon>
        <taxon>Dikarya</taxon>
        <taxon>Ascomycota</taxon>
        <taxon>Pezizomycotina</taxon>
        <taxon>Sordariomycetes</taxon>
        <taxon>Xylariomycetidae</taxon>
        <taxon>Amphisphaeriales</taxon>
        <taxon>Sporocadaceae</taxon>
        <taxon>Seiridium</taxon>
    </lineage>
</organism>
<dbReference type="SMART" id="SM00257">
    <property type="entry name" value="LysM"/>
    <property type="match status" value="2"/>
</dbReference>
<dbReference type="Gene3D" id="3.10.350.10">
    <property type="entry name" value="LysM domain"/>
    <property type="match status" value="3"/>
</dbReference>
<accession>A0ABR2V7E6</accession>
<dbReference type="Pfam" id="PF01476">
    <property type="entry name" value="LysM"/>
    <property type="match status" value="2"/>
</dbReference>
<dbReference type="PROSITE" id="PS51782">
    <property type="entry name" value="LYSM"/>
    <property type="match status" value="2"/>
</dbReference>
<comment type="similarity">
    <text evidence="3">Belongs to the secreted LysM effector family.</text>
</comment>
<gene>
    <name evidence="7" type="ORF">SUNI508_00426</name>
</gene>
<dbReference type="InterPro" id="IPR018392">
    <property type="entry name" value="LysM"/>
</dbReference>
<evidence type="ECO:0000256" key="3">
    <source>
        <dbReference type="ARBA" id="ARBA00044955"/>
    </source>
</evidence>
<feature type="signal peptide" evidence="5">
    <location>
        <begin position="1"/>
        <end position="16"/>
    </location>
</feature>
<feature type="domain" description="LysM" evidence="6">
    <location>
        <begin position="472"/>
        <end position="518"/>
    </location>
</feature>